<evidence type="ECO:0000256" key="2">
    <source>
        <dbReference type="SAM" id="SignalP"/>
    </source>
</evidence>
<proteinExistence type="predicted"/>
<feature type="signal peptide" evidence="2">
    <location>
        <begin position="1"/>
        <end position="25"/>
    </location>
</feature>
<organism evidence="3 4">
    <name type="scientific">Rhododendron simsii</name>
    <name type="common">Sims's rhododendron</name>
    <dbReference type="NCBI Taxonomy" id="118357"/>
    <lineage>
        <taxon>Eukaryota</taxon>
        <taxon>Viridiplantae</taxon>
        <taxon>Streptophyta</taxon>
        <taxon>Embryophyta</taxon>
        <taxon>Tracheophyta</taxon>
        <taxon>Spermatophyta</taxon>
        <taxon>Magnoliopsida</taxon>
        <taxon>eudicotyledons</taxon>
        <taxon>Gunneridae</taxon>
        <taxon>Pentapetalae</taxon>
        <taxon>asterids</taxon>
        <taxon>Ericales</taxon>
        <taxon>Ericaceae</taxon>
        <taxon>Ericoideae</taxon>
        <taxon>Rhodoreae</taxon>
        <taxon>Rhododendron</taxon>
    </lineage>
</organism>
<sequence length="124" mass="14129">MVCNTRRVFILLICISFFTVQPSKGSSLRSIDLVLRCRTEDDGPVLNYQRTLKAIDMQAGNTEKKTNGMHEMNTEKKHPPVNKALDPNQSSARRVRKGSDPIHNSWNMERLKGMIEGTGSQWNR</sequence>
<dbReference type="EMBL" id="WJXA01000012">
    <property type="protein sequence ID" value="KAF7125005.1"/>
    <property type="molecule type" value="Genomic_DNA"/>
</dbReference>
<dbReference type="OrthoDB" id="683168at2759"/>
<evidence type="ECO:0000256" key="1">
    <source>
        <dbReference type="SAM" id="MobiDB-lite"/>
    </source>
</evidence>
<feature type="compositionally biased region" description="Basic and acidic residues" evidence="1">
    <location>
        <begin position="62"/>
        <end position="78"/>
    </location>
</feature>
<protein>
    <submittedName>
        <fullName evidence="3">Uncharacterized protein</fullName>
    </submittedName>
</protein>
<comment type="caution">
    <text evidence="3">The sequence shown here is derived from an EMBL/GenBank/DDBJ whole genome shotgun (WGS) entry which is preliminary data.</text>
</comment>
<feature type="chain" id="PRO_5032432057" evidence="2">
    <location>
        <begin position="26"/>
        <end position="124"/>
    </location>
</feature>
<dbReference type="InterPro" id="IPR038821">
    <property type="entry name" value="CLE45-like"/>
</dbReference>
<dbReference type="PANTHER" id="PTHR36726:SF4">
    <property type="entry name" value="CLAVATA3_ESR (CLE)-RELATED PROTEIN 45"/>
    <property type="match status" value="1"/>
</dbReference>
<dbReference type="Proteomes" id="UP000626092">
    <property type="component" value="Unassembled WGS sequence"/>
</dbReference>
<accession>A0A834G4Y3</accession>
<reference evidence="3" key="1">
    <citation type="submission" date="2019-11" db="EMBL/GenBank/DDBJ databases">
        <authorList>
            <person name="Liu Y."/>
            <person name="Hou J."/>
            <person name="Li T.-Q."/>
            <person name="Guan C.-H."/>
            <person name="Wu X."/>
            <person name="Wu H.-Z."/>
            <person name="Ling F."/>
            <person name="Zhang R."/>
            <person name="Shi X.-G."/>
            <person name="Ren J.-P."/>
            <person name="Chen E.-F."/>
            <person name="Sun J.-M."/>
        </authorList>
    </citation>
    <scope>NUCLEOTIDE SEQUENCE</scope>
    <source>
        <strain evidence="3">Adult_tree_wgs_1</strain>
        <tissue evidence="3">Leaves</tissue>
    </source>
</reference>
<evidence type="ECO:0000313" key="3">
    <source>
        <dbReference type="EMBL" id="KAF7125005.1"/>
    </source>
</evidence>
<keyword evidence="4" id="KW-1185">Reference proteome</keyword>
<feature type="region of interest" description="Disordered" evidence="1">
    <location>
        <begin position="57"/>
        <end position="105"/>
    </location>
</feature>
<gene>
    <name evidence="3" type="ORF">RHSIM_Rhsim12G0063900</name>
</gene>
<dbReference type="PANTHER" id="PTHR36726">
    <property type="entry name" value="CLAVATA3/ESR (CLE)-RELATED PROTEIN 45"/>
    <property type="match status" value="1"/>
</dbReference>
<keyword evidence="2" id="KW-0732">Signal</keyword>
<name>A0A834G4Y3_RHOSS</name>
<dbReference type="AlphaFoldDB" id="A0A834G4Y3"/>
<evidence type="ECO:0000313" key="4">
    <source>
        <dbReference type="Proteomes" id="UP000626092"/>
    </source>
</evidence>